<dbReference type="InterPro" id="IPR019156">
    <property type="entry name" value="Ataxin-10_domain"/>
</dbReference>
<dbReference type="EMBL" id="CM003373">
    <property type="protein sequence ID" value="KOM37345.1"/>
    <property type="molecule type" value="Genomic_DNA"/>
</dbReference>
<dbReference type="SUPFAM" id="SSF48371">
    <property type="entry name" value="ARM repeat"/>
    <property type="match status" value="1"/>
</dbReference>
<reference evidence="6" key="1">
    <citation type="journal article" date="2015" name="Proc. Natl. Acad. Sci. U.S.A.">
        <title>Genome sequencing of adzuki bean (Vigna angularis) provides insight into high starch and low fat accumulation and domestication.</title>
        <authorList>
            <person name="Yang K."/>
            <person name="Tian Z."/>
            <person name="Chen C."/>
            <person name="Luo L."/>
            <person name="Zhao B."/>
            <person name="Wang Z."/>
            <person name="Yu L."/>
            <person name="Li Y."/>
            <person name="Sun Y."/>
            <person name="Li W."/>
            <person name="Chen Y."/>
            <person name="Li Y."/>
            <person name="Zhang Y."/>
            <person name="Ai D."/>
            <person name="Zhao J."/>
            <person name="Shang C."/>
            <person name="Ma Y."/>
            <person name="Wu B."/>
            <person name="Wang M."/>
            <person name="Gao L."/>
            <person name="Sun D."/>
            <person name="Zhang P."/>
            <person name="Guo F."/>
            <person name="Wang W."/>
            <person name="Li Y."/>
            <person name="Wang J."/>
            <person name="Varshney R.K."/>
            <person name="Wang J."/>
            <person name="Ling H.Q."/>
            <person name="Wan P."/>
        </authorList>
    </citation>
    <scope>NUCLEOTIDE SEQUENCE</scope>
    <source>
        <strain evidence="6">cv. Jingnong 6</strain>
    </source>
</reference>
<sequence>MGDTTFLERPISEDTLQLLFQASNSSNLENSLEILIQNAKSDSGRLELASKRILPAVLNIVQSLALASYHHHHHHHHNQTLSLCFKLLRNLCAGEAANQASFIELNGVAIVWNVLRSDAGSSGPDHGLVRWGLQVLANVSLGGEQHQRAIWEELYPIGFASLARVGTKETCDPLCMVIYTCCDGNPECLRQLSSDDGWPVMAEIVRTASSASFGEDWLKLLLSRIFLEESQLPVLFPKLQFVDVPEGEVIDSKDDQFSFEQAFLLQILSEILKERLGDVTVSKDVALFVFEIFKKSIGVLEHAMRGNSGLPSGFTGVDVLGYSLTILRDICAQDGIRGNTEDANDVVDVLLSYGLIELLLSLLGALEPPAVIRKGLKQIENQDSASCYSKPCPYKGFRRDMVALIGNCVYRRKHAQDEIRDRNGILLLLQQCVTDEDNPFLREWGIWSVRNMLEGNDENQKVVAELEIQGSADVPEINALGLRVEVDQRTRRAKLVNIPSCEKSL</sequence>
<dbReference type="Proteomes" id="UP000053144">
    <property type="component" value="Chromosome 3"/>
</dbReference>
<dbReference type="GO" id="GO:0005829">
    <property type="term" value="C:cytosol"/>
    <property type="evidence" value="ECO:0007669"/>
    <property type="project" value="TreeGrafter"/>
</dbReference>
<evidence type="ECO:0000313" key="6">
    <source>
        <dbReference type="Proteomes" id="UP000053144"/>
    </source>
</evidence>
<reference evidence="5" key="2">
    <citation type="submission" date="2015-02" db="EMBL/GenBank/DDBJ databases">
        <authorList>
            <person name="Chooi Y.-H."/>
        </authorList>
    </citation>
    <scope>NUCLEOTIDE SEQUENCE</scope>
    <source>
        <tissue evidence="5">Seedling</tissue>
    </source>
</reference>
<evidence type="ECO:0000313" key="7">
    <source>
        <dbReference type="Proteomes" id="UP000743370"/>
    </source>
</evidence>
<evidence type="ECO:0000256" key="1">
    <source>
        <dbReference type="ARBA" id="ARBA00022618"/>
    </source>
</evidence>
<dbReference type="InterPro" id="IPR051374">
    <property type="entry name" value="Ataxin-10/CTR86_families"/>
</dbReference>
<protein>
    <recommendedName>
        <fullName evidence="3">Ataxin-10 domain-containing protein</fullName>
    </recommendedName>
</protein>
<dbReference type="OMA" id="CAWESPP"/>
<feature type="domain" description="Ataxin-10" evidence="3">
    <location>
        <begin position="397"/>
        <end position="490"/>
    </location>
</feature>
<evidence type="ECO:0000256" key="2">
    <source>
        <dbReference type="ARBA" id="ARBA00023306"/>
    </source>
</evidence>
<evidence type="ECO:0000313" key="4">
    <source>
        <dbReference type="EMBL" id="KAG2404524.1"/>
    </source>
</evidence>
<dbReference type="Gene3D" id="1.25.10.10">
    <property type="entry name" value="Leucine-rich Repeat Variant"/>
    <property type="match status" value="2"/>
</dbReference>
<reference evidence="4 7" key="3">
    <citation type="submission" date="2020-05" db="EMBL/GenBank/DDBJ databases">
        <title>Vigna angularis (adzuki bean) Var. LongXiaoDou No. 4 denovo assembly.</title>
        <authorList>
            <person name="Xiang H."/>
        </authorList>
    </citation>
    <scope>NUCLEOTIDE SEQUENCE [LARGE SCALE GENOMIC DNA]</scope>
    <source>
        <tissue evidence="4">Leaf</tissue>
    </source>
</reference>
<dbReference type="PANTHER" id="PTHR13255">
    <property type="entry name" value="ATAXIN-10"/>
    <property type="match status" value="1"/>
</dbReference>
<dbReference type="KEGG" id="var:108327845"/>
<dbReference type="Gramene" id="KOM37345">
    <property type="protein sequence ID" value="KOM37345"/>
    <property type="gene ID" value="LR48_Vigan03g072600"/>
</dbReference>
<accession>A0A0L9U3H6</accession>
<organism evidence="5 6">
    <name type="scientific">Phaseolus angularis</name>
    <name type="common">Azuki bean</name>
    <name type="synonym">Vigna angularis</name>
    <dbReference type="NCBI Taxonomy" id="3914"/>
    <lineage>
        <taxon>Eukaryota</taxon>
        <taxon>Viridiplantae</taxon>
        <taxon>Streptophyta</taxon>
        <taxon>Embryophyta</taxon>
        <taxon>Tracheophyta</taxon>
        <taxon>Spermatophyta</taxon>
        <taxon>Magnoliopsida</taxon>
        <taxon>eudicotyledons</taxon>
        <taxon>Gunneridae</taxon>
        <taxon>Pentapetalae</taxon>
        <taxon>rosids</taxon>
        <taxon>fabids</taxon>
        <taxon>Fabales</taxon>
        <taxon>Fabaceae</taxon>
        <taxon>Papilionoideae</taxon>
        <taxon>50 kb inversion clade</taxon>
        <taxon>NPAAA clade</taxon>
        <taxon>indigoferoid/millettioid clade</taxon>
        <taxon>Phaseoleae</taxon>
        <taxon>Vigna</taxon>
    </lineage>
</organism>
<dbReference type="STRING" id="3914.A0A0L9U3H6"/>
<dbReference type="InterPro" id="IPR011989">
    <property type="entry name" value="ARM-like"/>
</dbReference>
<gene>
    <name evidence="4" type="ORF">HKW66_Vig0114460</name>
    <name evidence="5" type="ORF">LR48_Vigan03g072600</name>
</gene>
<dbReference type="GO" id="GO:0009793">
    <property type="term" value="P:embryo development ending in seed dormancy"/>
    <property type="evidence" value="ECO:0007669"/>
    <property type="project" value="EnsemblPlants"/>
</dbReference>
<dbReference type="Proteomes" id="UP000743370">
    <property type="component" value="Unassembled WGS sequence"/>
</dbReference>
<dbReference type="Pfam" id="PF09759">
    <property type="entry name" value="Atx10homo_assoc"/>
    <property type="match status" value="1"/>
</dbReference>
<keyword evidence="1" id="KW-0132">Cell division</keyword>
<evidence type="ECO:0000313" key="5">
    <source>
        <dbReference type="EMBL" id="KOM37345.1"/>
    </source>
</evidence>
<proteinExistence type="predicted"/>
<evidence type="ECO:0000259" key="3">
    <source>
        <dbReference type="Pfam" id="PF09759"/>
    </source>
</evidence>
<dbReference type="PANTHER" id="PTHR13255:SF0">
    <property type="entry name" value="ATAXIN-10"/>
    <property type="match status" value="1"/>
</dbReference>
<dbReference type="OrthoDB" id="379794at2759"/>
<dbReference type="AlphaFoldDB" id="A0A0L9U3H6"/>
<dbReference type="EMBL" id="JABFOF010000002">
    <property type="protein sequence ID" value="KAG2404524.1"/>
    <property type="molecule type" value="Genomic_DNA"/>
</dbReference>
<dbReference type="InterPro" id="IPR016024">
    <property type="entry name" value="ARM-type_fold"/>
</dbReference>
<keyword evidence="2" id="KW-0131">Cell cycle</keyword>
<dbReference type="GO" id="GO:0051301">
    <property type="term" value="P:cell division"/>
    <property type="evidence" value="ECO:0007669"/>
    <property type="project" value="UniProtKB-KW"/>
</dbReference>
<name>A0A0L9U3H6_PHAAN</name>